<reference evidence="4 5" key="1">
    <citation type="submission" date="2016-10" db="EMBL/GenBank/DDBJ databases">
        <authorList>
            <person name="de Groot N.N."/>
        </authorList>
    </citation>
    <scope>NUCLEOTIDE SEQUENCE [LARGE SCALE GENOMIC DNA]</scope>
    <source>
        <strain evidence="4 5">DSM 19547</strain>
    </source>
</reference>
<feature type="domain" description="Response regulatory" evidence="3">
    <location>
        <begin position="6"/>
        <end position="123"/>
    </location>
</feature>
<name>A0A1I5RZB6_9RHOB</name>
<dbReference type="RefSeq" id="WP_093422467.1">
    <property type="nucleotide sequence ID" value="NZ_FOXA01000009.1"/>
</dbReference>
<evidence type="ECO:0000256" key="2">
    <source>
        <dbReference type="PROSITE-ProRule" id="PRU00169"/>
    </source>
</evidence>
<dbReference type="STRING" id="441119.SAMN04488047_109165"/>
<dbReference type="SUPFAM" id="SSF52172">
    <property type="entry name" value="CheY-like"/>
    <property type="match status" value="1"/>
</dbReference>
<sequence>MSKLTTILHVDDDADMRAVVQVALRDLGGFDVRQARDGAEAVEMADESRPDLIILDMMMPRMDGRETLAAIHRLPGLKDLPAIFLTAKTGRDVQAAAASPGVLGVILKPFSVTALGDQVRRKWNVCAAG</sequence>
<gene>
    <name evidence="4" type="ORF">SAMN04488047_109165</name>
</gene>
<dbReference type="GO" id="GO:0000160">
    <property type="term" value="P:phosphorelay signal transduction system"/>
    <property type="evidence" value="ECO:0007669"/>
    <property type="project" value="InterPro"/>
</dbReference>
<proteinExistence type="predicted"/>
<evidence type="ECO:0000313" key="4">
    <source>
        <dbReference type="EMBL" id="SFP63823.1"/>
    </source>
</evidence>
<evidence type="ECO:0000313" key="5">
    <source>
        <dbReference type="Proteomes" id="UP000199356"/>
    </source>
</evidence>
<accession>A0A1I5RZB6</accession>
<evidence type="ECO:0000256" key="1">
    <source>
        <dbReference type="ARBA" id="ARBA00022553"/>
    </source>
</evidence>
<feature type="modified residue" description="4-aspartylphosphate" evidence="2">
    <location>
        <position position="56"/>
    </location>
</feature>
<keyword evidence="5" id="KW-1185">Reference proteome</keyword>
<dbReference type="PROSITE" id="PS50110">
    <property type="entry name" value="RESPONSE_REGULATORY"/>
    <property type="match status" value="1"/>
</dbReference>
<dbReference type="InterPro" id="IPR011006">
    <property type="entry name" value="CheY-like_superfamily"/>
</dbReference>
<dbReference type="OrthoDB" id="9800897at2"/>
<protein>
    <submittedName>
        <fullName evidence="4">Response regulator receiver domain-containing protein</fullName>
    </submittedName>
</protein>
<dbReference type="SMART" id="SM00448">
    <property type="entry name" value="REC"/>
    <property type="match status" value="1"/>
</dbReference>
<dbReference type="AlphaFoldDB" id="A0A1I5RZB6"/>
<dbReference type="InterPro" id="IPR050595">
    <property type="entry name" value="Bact_response_regulator"/>
</dbReference>
<organism evidence="4 5">
    <name type="scientific">Tranquillimonas alkanivorans</name>
    <dbReference type="NCBI Taxonomy" id="441119"/>
    <lineage>
        <taxon>Bacteria</taxon>
        <taxon>Pseudomonadati</taxon>
        <taxon>Pseudomonadota</taxon>
        <taxon>Alphaproteobacteria</taxon>
        <taxon>Rhodobacterales</taxon>
        <taxon>Roseobacteraceae</taxon>
        <taxon>Tranquillimonas</taxon>
    </lineage>
</organism>
<dbReference type="Proteomes" id="UP000199356">
    <property type="component" value="Unassembled WGS sequence"/>
</dbReference>
<dbReference type="PANTHER" id="PTHR44591">
    <property type="entry name" value="STRESS RESPONSE REGULATOR PROTEIN 1"/>
    <property type="match status" value="1"/>
</dbReference>
<evidence type="ECO:0000259" key="3">
    <source>
        <dbReference type="PROSITE" id="PS50110"/>
    </source>
</evidence>
<dbReference type="PANTHER" id="PTHR44591:SF3">
    <property type="entry name" value="RESPONSE REGULATORY DOMAIN-CONTAINING PROTEIN"/>
    <property type="match status" value="1"/>
</dbReference>
<dbReference type="EMBL" id="FOXA01000009">
    <property type="protein sequence ID" value="SFP63823.1"/>
    <property type="molecule type" value="Genomic_DNA"/>
</dbReference>
<keyword evidence="1 2" id="KW-0597">Phosphoprotein</keyword>
<dbReference type="Gene3D" id="3.40.50.2300">
    <property type="match status" value="1"/>
</dbReference>
<dbReference type="InterPro" id="IPR001789">
    <property type="entry name" value="Sig_transdc_resp-reg_receiver"/>
</dbReference>
<dbReference type="Pfam" id="PF00072">
    <property type="entry name" value="Response_reg"/>
    <property type="match status" value="1"/>
</dbReference>